<dbReference type="Pfam" id="PF00611">
    <property type="entry name" value="FCH"/>
    <property type="match status" value="1"/>
</dbReference>
<dbReference type="GO" id="GO:0005886">
    <property type="term" value="C:plasma membrane"/>
    <property type="evidence" value="ECO:0007669"/>
    <property type="project" value="TreeGrafter"/>
</dbReference>
<evidence type="ECO:0000256" key="4">
    <source>
        <dbReference type="SAM" id="Coils"/>
    </source>
</evidence>
<dbReference type="PANTHER" id="PTHR23065">
    <property type="entry name" value="PROLINE-SERINE-THREONINE PHOSPHATASE INTERACTING PROTEIN 1"/>
    <property type="match status" value="1"/>
</dbReference>
<dbReference type="GO" id="GO:0005737">
    <property type="term" value="C:cytoplasm"/>
    <property type="evidence" value="ECO:0007669"/>
    <property type="project" value="TreeGrafter"/>
</dbReference>
<dbReference type="GO" id="GO:0030041">
    <property type="term" value="P:actin filament polymerization"/>
    <property type="evidence" value="ECO:0007669"/>
    <property type="project" value="TreeGrafter"/>
</dbReference>
<comment type="caution">
    <text evidence="8">The sequence shown here is derived from an EMBL/GenBank/DDBJ whole genome shotgun (WGS) entry which is preliminary data.</text>
</comment>
<gene>
    <name evidence="8" type="ORF">CYY_007803</name>
</gene>
<dbReference type="FunFam" id="2.30.30.40:FF:000072">
    <property type="entry name" value="Unconventional Myosin IB"/>
    <property type="match status" value="1"/>
</dbReference>
<evidence type="ECO:0000256" key="2">
    <source>
        <dbReference type="PROSITE-ProRule" id="PRU00192"/>
    </source>
</evidence>
<evidence type="ECO:0000313" key="9">
    <source>
        <dbReference type="Proteomes" id="UP000695562"/>
    </source>
</evidence>
<dbReference type="GO" id="GO:0008017">
    <property type="term" value="F:microtubule binding"/>
    <property type="evidence" value="ECO:0007669"/>
    <property type="project" value="TreeGrafter"/>
</dbReference>
<keyword evidence="3 4" id="KW-0175">Coiled coil</keyword>
<dbReference type="InterPro" id="IPR001452">
    <property type="entry name" value="SH3_domain"/>
</dbReference>
<feature type="domain" description="SH3" evidence="6">
    <location>
        <begin position="325"/>
        <end position="382"/>
    </location>
</feature>
<evidence type="ECO:0000259" key="7">
    <source>
        <dbReference type="PROSITE" id="PS51741"/>
    </source>
</evidence>
<dbReference type="SUPFAM" id="SSF50044">
    <property type="entry name" value="SH3-domain"/>
    <property type="match status" value="1"/>
</dbReference>
<dbReference type="GO" id="GO:0016050">
    <property type="term" value="P:vesicle organization"/>
    <property type="evidence" value="ECO:0007669"/>
    <property type="project" value="TreeGrafter"/>
</dbReference>
<dbReference type="InterPro" id="IPR031160">
    <property type="entry name" value="F_BAR_dom"/>
</dbReference>
<proteinExistence type="predicted"/>
<dbReference type="InterPro" id="IPR027267">
    <property type="entry name" value="AH/BAR_dom_sf"/>
</dbReference>
<name>A0A8J4PMY9_9MYCE</name>
<dbReference type="InterPro" id="IPR001060">
    <property type="entry name" value="FCH_dom"/>
</dbReference>
<dbReference type="AlphaFoldDB" id="A0A8J4PMY9"/>
<evidence type="ECO:0000256" key="3">
    <source>
        <dbReference type="PROSITE-ProRule" id="PRU01077"/>
    </source>
</evidence>
<dbReference type="CDD" id="cd00174">
    <property type="entry name" value="SH3"/>
    <property type="match status" value="1"/>
</dbReference>
<protein>
    <recommendedName>
        <fullName evidence="10">SH3 domain-containing protein</fullName>
    </recommendedName>
</protein>
<evidence type="ECO:0008006" key="10">
    <source>
        <dbReference type="Google" id="ProtNLM"/>
    </source>
</evidence>
<evidence type="ECO:0000256" key="1">
    <source>
        <dbReference type="ARBA" id="ARBA00022443"/>
    </source>
</evidence>
<evidence type="ECO:0000313" key="8">
    <source>
        <dbReference type="EMBL" id="KAF2070885.1"/>
    </source>
</evidence>
<feature type="coiled-coil region" evidence="4">
    <location>
        <begin position="124"/>
        <end position="184"/>
    </location>
</feature>
<keyword evidence="9" id="KW-1185">Reference proteome</keyword>
<dbReference type="OrthoDB" id="73680at2759"/>
<dbReference type="PRINTS" id="PR00452">
    <property type="entry name" value="SH3DOMAIN"/>
</dbReference>
<evidence type="ECO:0000256" key="5">
    <source>
        <dbReference type="SAM" id="MobiDB-lite"/>
    </source>
</evidence>
<dbReference type="EMBL" id="AJWJ01000436">
    <property type="protein sequence ID" value="KAF2070885.1"/>
    <property type="molecule type" value="Genomic_DNA"/>
</dbReference>
<feature type="domain" description="F-BAR" evidence="7">
    <location>
        <begin position="3"/>
        <end position="258"/>
    </location>
</feature>
<dbReference type="PROSITE" id="PS51741">
    <property type="entry name" value="F_BAR"/>
    <property type="match status" value="1"/>
</dbReference>
<dbReference type="SMART" id="SM00055">
    <property type="entry name" value="FCH"/>
    <property type="match status" value="1"/>
</dbReference>
<feature type="compositionally biased region" description="Pro residues" evidence="5">
    <location>
        <begin position="311"/>
        <end position="320"/>
    </location>
</feature>
<dbReference type="GO" id="GO:0031982">
    <property type="term" value="C:vesicle"/>
    <property type="evidence" value="ECO:0007669"/>
    <property type="project" value="TreeGrafter"/>
</dbReference>
<accession>A0A8J4PMY9</accession>
<sequence length="382" mass="43537">MSFQFKDNFWGPSGFETVEKRINEGTESTRLFVYFMKERASIEENYSKSLQKLLKNTQQLTEFGTLRDAWFAMRGEVETQIRVHHELGNKLVNDIAAPFSKFKSEQKKVKKGFLEDAYKLNRERKDMEQKISKSKVKYDDYSRQAEQMAVQMESAKSTKAASEIGKIQQKLQKLQREASLFEKDYRDYVGKLSAYQPQWEEKVSSTYHALQCTEEERIDYIKVQLEKYVQAINSTVPDTESINRNLIGVVASIDRFEDISLFVREAKTGSERPDPPVFVPFGGKASSEYISNKSTYSLTSSASSSSLGNLPPQPSTPPPSRSSAPPTKQARALYDYVGSDATELDFYTGDSIKVLEEDDSGWWKGELDGRVGLFPSNYCQVE</sequence>
<dbReference type="CDD" id="cd07610">
    <property type="entry name" value="FCH_F-BAR"/>
    <property type="match status" value="1"/>
</dbReference>
<evidence type="ECO:0000259" key="6">
    <source>
        <dbReference type="PROSITE" id="PS50002"/>
    </source>
</evidence>
<dbReference type="SUPFAM" id="SSF103657">
    <property type="entry name" value="BAR/IMD domain-like"/>
    <property type="match status" value="1"/>
</dbReference>
<dbReference type="PROSITE" id="PS50002">
    <property type="entry name" value="SH3"/>
    <property type="match status" value="1"/>
</dbReference>
<reference evidence="8" key="1">
    <citation type="submission" date="2020-01" db="EMBL/GenBank/DDBJ databases">
        <title>Development of genomics and gene disruption for Polysphondylium violaceum indicates a role for the polyketide synthase stlB in stalk morphogenesis.</title>
        <authorList>
            <person name="Narita B."/>
            <person name="Kawabe Y."/>
            <person name="Kin K."/>
            <person name="Saito T."/>
            <person name="Gibbs R."/>
            <person name="Kuspa A."/>
            <person name="Muzny D."/>
            <person name="Queller D."/>
            <person name="Richards S."/>
            <person name="Strassman J."/>
            <person name="Sucgang R."/>
            <person name="Worley K."/>
            <person name="Schaap P."/>
        </authorList>
    </citation>
    <scope>NUCLEOTIDE SEQUENCE</scope>
    <source>
        <strain evidence="8">QSvi11</strain>
    </source>
</reference>
<dbReference type="Proteomes" id="UP000695562">
    <property type="component" value="Unassembled WGS sequence"/>
</dbReference>
<keyword evidence="1 2" id="KW-0728">SH3 domain</keyword>
<dbReference type="SMART" id="SM00326">
    <property type="entry name" value="SH3"/>
    <property type="match status" value="1"/>
</dbReference>
<organism evidence="8 9">
    <name type="scientific">Polysphondylium violaceum</name>
    <dbReference type="NCBI Taxonomy" id="133409"/>
    <lineage>
        <taxon>Eukaryota</taxon>
        <taxon>Amoebozoa</taxon>
        <taxon>Evosea</taxon>
        <taxon>Eumycetozoa</taxon>
        <taxon>Dictyostelia</taxon>
        <taxon>Dictyosteliales</taxon>
        <taxon>Dictyosteliaceae</taxon>
        <taxon>Polysphondylium</taxon>
    </lineage>
</organism>
<feature type="region of interest" description="Disordered" evidence="5">
    <location>
        <begin position="301"/>
        <end position="328"/>
    </location>
</feature>
<dbReference type="Gene3D" id="1.20.1270.60">
    <property type="entry name" value="Arfaptin homology (AH) domain/BAR domain"/>
    <property type="match status" value="1"/>
</dbReference>
<dbReference type="InterPro" id="IPR036028">
    <property type="entry name" value="SH3-like_dom_sf"/>
</dbReference>
<dbReference type="Pfam" id="PF00018">
    <property type="entry name" value="SH3_1"/>
    <property type="match status" value="1"/>
</dbReference>
<dbReference type="PANTHER" id="PTHR23065:SF58">
    <property type="entry name" value="SH3 AND F-BAR DOMAIN-CONTAINING PROTEIN DDB_G0274695"/>
    <property type="match status" value="1"/>
</dbReference>
<dbReference type="Gene3D" id="2.30.30.40">
    <property type="entry name" value="SH3 Domains"/>
    <property type="match status" value="1"/>
</dbReference>